<keyword evidence="8 10" id="KW-0012">Acyltransferase</keyword>
<dbReference type="Pfam" id="PF00198">
    <property type="entry name" value="2-oxoacid_dh"/>
    <property type="match status" value="1"/>
</dbReference>
<dbReference type="Gene3D" id="3.30.559.10">
    <property type="entry name" value="Chloramphenicol acetyltransferase-like domain"/>
    <property type="match status" value="1"/>
</dbReference>
<dbReference type="STRING" id="765915.A0A1Y2HPH5"/>
<dbReference type="EC" id="2.3.1.-" evidence="10"/>
<reference evidence="14 15" key="1">
    <citation type="submission" date="2016-07" db="EMBL/GenBank/DDBJ databases">
        <title>Pervasive Adenine N6-methylation of Active Genes in Fungi.</title>
        <authorList>
            <consortium name="DOE Joint Genome Institute"/>
            <person name="Mondo S.J."/>
            <person name="Dannebaum R.O."/>
            <person name="Kuo R.C."/>
            <person name="Labutti K."/>
            <person name="Haridas S."/>
            <person name="Kuo A."/>
            <person name="Salamov A."/>
            <person name="Ahrendt S.R."/>
            <person name="Lipzen A."/>
            <person name="Sullivan W."/>
            <person name="Andreopoulos W.B."/>
            <person name="Clum A."/>
            <person name="Lindquist E."/>
            <person name="Daum C."/>
            <person name="Ramamoorthy G.K."/>
            <person name="Gryganskyi A."/>
            <person name="Culley D."/>
            <person name="Magnuson J.K."/>
            <person name="James T.Y."/>
            <person name="O'Malley M.A."/>
            <person name="Stajich J.E."/>
            <person name="Spatafora J.W."/>
            <person name="Visel A."/>
            <person name="Grigoriev I.V."/>
        </authorList>
    </citation>
    <scope>NUCLEOTIDE SEQUENCE [LARGE SCALE GENOMIC DNA]</scope>
    <source>
        <strain evidence="14 15">PL171</strain>
    </source>
</reference>
<evidence type="ECO:0000259" key="13">
    <source>
        <dbReference type="PROSITE" id="PS51826"/>
    </source>
</evidence>
<proteinExistence type="inferred from homology"/>
<organism evidence="14 15">
    <name type="scientific">Catenaria anguillulae PL171</name>
    <dbReference type="NCBI Taxonomy" id="765915"/>
    <lineage>
        <taxon>Eukaryota</taxon>
        <taxon>Fungi</taxon>
        <taxon>Fungi incertae sedis</taxon>
        <taxon>Blastocladiomycota</taxon>
        <taxon>Blastocladiomycetes</taxon>
        <taxon>Blastocladiales</taxon>
        <taxon>Catenariaceae</taxon>
        <taxon>Catenaria</taxon>
    </lineage>
</organism>
<evidence type="ECO:0000256" key="11">
    <source>
        <dbReference type="SAM" id="MobiDB-lite"/>
    </source>
</evidence>
<comment type="catalytic activity">
    <reaction evidence="9">
        <text>N(6)-[(R)-dihydrolipoyl]-L-lysyl-[protein] + 2-methylpropanoyl-CoA = N(6)-[(R)-S(8)-2-methylpropanoyldihydrolipoyl]-L-lysyl-[protein] + CoA</text>
        <dbReference type="Rhea" id="RHEA:18865"/>
        <dbReference type="Rhea" id="RHEA-COMP:10475"/>
        <dbReference type="Rhea" id="RHEA-COMP:10497"/>
        <dbReference type="ChEBI" id="CHEBI:57287"/>
        <dbReference type="ChEBI" id="CHEBI:57338"/>
        <dbReference type="ChEBI" id="CHEBI:83100"/>
        <dbReference type="ChEBI" id="CHEBI:83142"/>
        <dbReference type="EC" id="2.3.1.168"/>
    </reaction>
    <physiologicalReaction direction="left-to-right" evidence="9">
        <dbReference type="Rhea" id="RHEA:18866"/>
    </physiologicalReaction>
</comment>
<evidence type="ECO:0000256" key="9">
    <source>
        <dbReference type="ARBA" id="ARBA00051775"/>
    </source>
</evidence>
<keyword evidence="6" id="KW-0809">Transit peptide</keyword>
<dbReference type="SUPFAM" id="SSF47005">
    <property type="entry name" value="Peripheral subunit-binding domain of 2-oxo acid dehydrogenase complex"/>
    <property type="match status" value="1"/>
</dbReference>
<feature type="domain" description="Peripheral subunit-binding (PSBD)" evidence="13">
    <location>
        <begin position="159"/>
        <end position="196"/>
    </location>
</feature>
<accession>A0A1Y2HPH5</accession>
<evidence type="ECO:0000256" key="4">
    <source>
        <dbReference type="ARBA" id="ARBA00022679"/>
    </source>
</evidence>
<dbReference type="InterPro" id="IPR050743">
    <property type="entry name" value="2-oxoacid_DH_E2_comp"/>
</dbReference>
<evidence type="ECO:0000313" key="14">
    <source>
        <dbReference type="EMBL" id="ORZ36505.1"/>
    </source>
</evidence>
<evidence type="ECO:0000259" key="12">
    <source>
        <dbReference type="PROSITE" id="PS50968"/>
    </source>
</evidence>
<dbReference type="GO" id="GO:0016407">
    <property type="term" value="F:acetyltransferase activity"/>
    <property type="evidence" value="ECO:0007669"/>
    <property type="project" value="TreeGrafter"/>
</dbReference>
<dbReference type="Proteomes" id="UP000193411">
    <property type="component" value="Unassembled WGS sequence"/>
</dbReference>
<comment type="subcellular location">
    <subcellularLocation>
        <location evidence="2">Mitochondrion matrix</location>
    </subcellularLocation>
</comment>
<evidence type="ECO:0000256" key="10">
    <source>
        <dbReference type="RuleBase" id="RU003423"/>
    </source>
</evidence>
<dbReference type="InterPro" id="IPR036625">
    <property type="entry name" value="E3-bd_dom_sf"/>
</dbReference>
<keyword evidence="15" id="KW-1185">Reference proteome</keyword>
<dbReference type="GO" id="GO:0005829">
    <property type="term" value="C:cytosol"/>
    <property type="evidence" value="ECO:0007669"/>
    <property type="project" value="UniProtKB-ARBA"/>
</dbReference>
<keyword evidence="5 10" id="KW-0450">Lipoyl</keyword>
<dbReference type="Pfam" id="PF02817">
    <property type="entry name" value="E3_binding"/>
    <property type="match status" value="1"/>
</dbReference>
<sequence length="479" mass="50610">MRPLLACAFHSSVLRSGGAGGDSAAPGSTVPFLLADIGEGITECEITQWFVKEGDAISQFEKICEVQSDKAAVEISSRFDGTITKLHYKIGDMAKVGAPLIDIKLDGDAPADAAESTPAAASAQPTAAPAAPSTPSAPAASSPTPSTAHSAASSDRVVFATPAVRRIAREHSIDLRQVPATGKGDRILKEDVLRFIETGGKVAAPSTTTTPTTSTPSVTSPAAPTPAAGDELRALTTIQKAMFKSMSKSLTIPHFGYSDELRLDAIMKVRDAVNRSVKAAPKGTYPFSKVSYMPFFIKSFSLALQQFPLLNSQLVLDASLPADQAVSSAKLLYRTRHNVSIAMDTPAGLIVPNIKDVQSKSIFDIAADLHRLQEAGKKGAIPAADLKDGTITLSNIGAIGGTYMGPVVVTSEVCIAALGKTQRLPRYKNDESTELEPHHIMPVSFSADHRVVDGASVARFVQVWKQYLENPMAMLAAMK</sequence>
<evidence type="ECO:0000256" key="6">
    <source>
        <dbReference type="ARBA" id="ARBA00022946"/>
    </source>
</evidence>
<dbReference type="AlphaFoldDB" id="A0A1Y2HPH5"/>
<dbReference type="PANTHER" id="PTHR43178">
    <property type="entry name" value="DIHYDROLIPOAMIDE ACETYLTRANSFERASE COMPONENT OF PYRUVATE DEHYDROGENASE COMPLEX"/>
    <property type="match status" value="1"/>
</dbReference>
<dbReference type="Gene3D" id="4.10.320.10">
    <property type="entry name" value="E3-binding domain"/>
    <property type="match status" value="1"/>
</dbReference>
<name>A0A1Y2HPH5_9FUNG</name>
<dbReference type="Gene3D" id="2.40.50.100">
    <property type="match status" value="1"/>
</dbReference>
<dbReference type="Pfam" id="PF00364">
    <property type="entry name" value="Biotin_lipoyl"/>
    <property type="match status" value="1"/>
</dbReference>
<dbReference type="InterPro" id="IPR003016">
    <property type="entry name" value="2-oxoA_DH_lipoyl-BS"/>
</dbReference>
<dbReference type="PANTHER" id="PTHR43178:SF5">
    <property type="entry name" value="LIPOAMIDE ACYLTRANSFERASE COMPONENT OF BRANCHED-CHAIN ALPHA-KETO ACID DEHYDROGENASE COMPLEX, MITOCHONDRIAL"/>
    <property type="match status" value="1"/>
</dbReference>
<dbReference type="PROSITE" id="PS50968">
    <property type="entry name" value="BIOTINYL_LIPOYL"/>
    <property type="match status" value="1"/>
</dbReference>
<feature type="region of interest" description="Disordered" evidence="11">
    <location>
        <begin position="109"/>
        <end position="154"/>
    </location>
</feature>
<dbReference type="SUPFAM" id="SSF51230">
    <property type="entry name" value="Single hybrid motif"/>
    <property type="match status" value="1"/>
</dbReference>
<dbReference type="GO" id="GO:0043754">
    <property type="term" value="F:dihydrolipoamide branched chain acyltransferase activity"/>
    <property type="evidence" value="ECO:0007669"/>
    <property type="project" value="UniProtKB-EC"/>
</dbReference>
<evidence type="ECO:0000313" key="15">
    <source>
        <dbReference type="Proteomes" id="UP000193411"/>
    </source>
</evidence>
<evidence type="ECO:0000256" key="8">
    <source>
        <dbReference type="ARBA" id="ARBA00023315"/>
    </source>
</evidence>
<dbReference type="GO" id="GO:0031405">
    <property type="term" value="F:lipoic acid binding"/>
    <property type="evidence" value="ECO:0007669"/>
    <property type="project" value="TreeGrafter"/>
</dbReference>
<evidence type="ECO:0000256" key="5">
    <source>
        <dbReference type="ARBA" id="ARBA00022823"/>
    </source>
</evidence>
<evidence type="ECO:0000256" key="7">
    <source>
        <dbReference type="ARBA" id="ARBA00023128"/>
    </source>
</evidence>
<dbReference type="PROSITE" id="PS51826">
    <property type="entry name" value="PSBD"/>
    <property type="match status" value="1"/>
</dbReference>
<evidence type="ECO:0000256" key="1">
    <source>
        <dbReference type="ARBA" id="ARBA00001938"/>
    </source>
</evidence>
<keyword evidence="4 10" id="KW-0808">Transferase</keyword>
<dbReference type="CDD" id="cd06849">
    <property type="entry name" value="lipoyl_domain"/>
    <property type="match status" value="1"/>
</dbReference>
<evidence type="ECO:0000256" key="3">
    <source>
        <dbReference type="ARBA" id="ARBA00007317"/>
    </source>
</evidence>
<dbReference type="EMBL" id="MCFL01000016">
    <property type="protein sequence ID" value="ORZ36505.1"/>
    <property type="molecule type" value="Genomic_DNA"/>
</dbReference>
<dbReference type="FunFam" id="2.40.50.100:FF:000013">
    <property type="entry name" value="Dihydrolipoamide acetyltransferase component of pyruvate dehydrogenase complex"/>
    <property type="match status" value="1"/>
</dbReference>
<dbReference type="InterPro" id="IPR000089">
    <property type="entry name" value="Biotin_lipoyl"/>
</dbReference>
<feature type="compositionally biased region" description="Low complexity" evidence="11">
    <location>
        <begin position="110"/>
        <end position="154"/>
    </location>
</feature>
<comment type="cofactor">
    <cofactor evidence="1 10">
        <name>(R)-lipoate</name>
        <dbReference type="ChEBI" id="CHEBI:83088"/>
    </cofactor>
</comment>
<evidence type="ECO:0000256" key="2">
    <source>
        <dbReference type="ARBA" id="ARBA00004305"/>
    </source>
</evidence>
<dbReference type="GO" id="GO:0005759">
    <property type="term" value="C:mitochondrial matrix"/>
    <property type="evidence" value="ECO:0007669"/>
    <property type="project" value="UniProtKB-SubCell"/>
</dbReference>
<dbReference type="FunFam" id="4.10.320.10:FF:000002">
    <property type="entry name" value="Dihydrolipoamide acetyltransferase component of pyruvate dehydrogenase complex"/>
    <property type="match status" value="1"/>
</dbReference>
<dbReference type="SUPFAM" id="SSF52777">
    <property type="entry name" value="CoA-dependent acyltransferases"/>
    <property type="match status" value="1"/>
</dbReference>
<feature type="domain" description="Lipoyl-binding" evidence="12">
    <location>
        <begin position="29"/>
        <end position="104"/>
    </location>
</feature>
<dbReference type="OrthoDB" id="15567at2759"/>
<comment type="caution">
    <text evidence="14">The sequence shown here is derived from an EMBL/GenBank/DDBJ whole genome shotgun (WGS) entry which is preliminary data.</text>
</comment>
<feature type="region of interest" description="Disordered" evidence="11">
    <location>
        <begin position="203"/>
        <end position="227"/>
    </location>
</feature>
<dbReference type="InterPro" id="IPR023213">
    <property type="entry name" value="CAT-like_dom_sf"/>
</dbReference>
<keyword evidence="7" id="KW-0496">Mitochondrion</keyword>
<comment type="similarity">
    <text evidence="3 10">Belongs to the 2-oxoacid dehydrogenase family.</text>
</comment>
<dbReference type="GO" id="GO:0045333">
    <property type="term" value="P:cellular respiration"/>
    <property type="evidence" value="ECO:0007669"/>
    <property type="project" value="UniProtKB-ARBA"/>
</dbReference>
<dbReference type="PROSITE" id="PS00189">
    <property type="entry name" value="LIPOYL"/>
    <property type="match status" value="1"/>
</dbReference>
<dbReference type="InterPro" id="IPR011053">
    <property type="entry name" value="Single_hybrid_motif"/>
</dbReference>
<dbReference type="InterPro" id="IPR004167">
    <property type="entry name" value="PSBD"/>
</dbReference>
<dbReference type="InterPro" id="IPR001078">
    <property type="entry name" value="2-oxoacid_DH_actylTfrase"/>
</dbReference>
<gene>
    <name evidence="14" type="ORF">BCR44DRAFT_119322</name>
</gene>
<dbReference type="FunFam" id="3.30.559.10:FF:000007">
    <property type="entry name" value="Dihydrolipoamide acetyltransferase component of pyruvate dehydrogenase complex"/>
    <property type="match status" value="1"/>
</dbReference>
<protein>
    <recommendedName>
        <fullName evidence="10">Dihydrolipoamide acetyltransferase component of pyruvate dehydrogenase complex</fullName>
        <ecNumber evidence="10">2.3.1.-</ecNumber>
    </recommendedName>
</protein>